<feature type="transmembrane region" description="Helical" evidence="1">
    <location>
        <begin position="45"/>
        <end position="67"/>
    </location>
</feature>
<dbReference type="Proteomes" id="UP001596043">
    <property type="component" value="Unassembled WGS sequence"/>
</dbReference>
<feature type="transmembrane region" description="Helical" evidence="1">
    <location>
        <begin position="21"/>
        <end position="39"/>
    </location>
</feature>
<evidence type="ECO:0000313" key="2">
    <source>
        <dbReference type="EMBL" id="MFC4633009.1"/>
    </source>
</evidence>
<evidence type="ECO:0000256" key="1">
    <source>
        <dbReference type="SAM" id="Phobius"/>
    </source>
</evidence>
<protein>
    <submittedName>
        <fullName evidence="2">Uncharacterized protein</fullName>
    </submittedName>
</protein>
<dbReference type="RefSeq" id="WP_379977168.1">
    <property type="nucleotide sequence ID" value="NZ_JBHSFV010000001.1"/>
</dbReference>
<comment type="caution">
    <text evidence="2">The sequence shown here is derived from an EMBL/GenBank/DDBJ whole genome shotgun (WGS) entry which is preliminary data.</text>
</comment>
<keyword evidence="1" id="KW-0812">Transmembrane</keyword>
<keyword evidence="1" id="KW-1133">Transmembrane helix</keyword>
<dbReference type="EMBL" id="JBHSFV010000001">
    <property type="protein sequence ID" value="MFC4633009.1"/>
    <property type="molecule type" value="Genomic_DNA"/>
</dbReference>
<reference evidence="3" key="1">
    <citation type="journal article" date="2019" name="Int. J. Syst. Evol. Microbiol.">
        <title>The Global Catalogue of Microorganisms (GCM) 10K type strain sequencing project: providing services to taxonomists for standard genome sequencing and annotation.</title>
        <authorList>
            <consortium name="The Broad Institute Genomics Platform"/>
            <consortium name="The Broad Institute Genome Sequencing Center for Infectious Disease"/>
            <person name="Wu L."/>
            <person name="Ma J."/>
        </authorList>
    </citation>
    <scope>NUCLEOTIDE SEQUENCE [LARGE SCALE GENOMIC DNA]</scope>
    <source>
        <strain evidence="3">YJ-61-S</strain>
    </source>
</reference>
<sequence length="166" mass="18975">MKINIVTNHFKKATRFLNVSLLIFCLFMLISFISLWFSNSELTKSVFAIFILASGVMILIAVFLLILRKTLKKTIEVSIDQIETLFVNSKVDVSQIKEKEEIAYFGNSLEISNYPKNYELTNTTTFELLKNNDTSKVTNTSVKSKVLDVPPKEVFRSVLEALHGWD</sequence>
<keyword evidence="3" id="KW-1185">Reference proteome</keyword>
<gene>
    <name evidence="2" type="ORF">ACFO3O_03775</name>
</gene>
<proteinExistence type="predicted"/>
<organism evidence="2 3">
    <name type="scientific">Dokdonia ponticola</name>
    <dbReference type="NCBI Taxonomy" id="2041041"/>
    <lineage>
        <taxon>Bacteria</taxon>
        <taxon>Pseudomonadati</taxon>
        <taxon>Bacteroidota</taxon>
        <taxon>Flavobacteriia</taxon>
        <taxon>Flavobacteriales</taxon>
        <taxon>Flavobacteriaceae</taxon>
        <taxon>Dokdonia</taxon>
    </lineage>
</organism>
<evidence type="ECO:0000313" key="3">
    <source>
        <dbReference type="Proteomes" id="UP001596043"/>
    </source>
</evidence>
<keyword evidence="1" id="KW-0472">Membrane</keyword>
<accession>A0ABV9HSU2</accession>
<name>A0ABV9HSU2_9FLAO</name>